<evidence type="ECO:0000256" key="8">
    <source>
        <dbReference type="ARBA" id="ARBA00048679"/>
    </source>
</evidence>
<dbReference type="InterPro" id="IPR008271">
    <property type="entry name" value="Ser/Thr_kinase_AS"/>
</dbReference>
<evidence type="ECO:0000256" key="1">
    <source>
        <dbReference type="ARBA" id="ARBA00012513"/>
    </source>
</evidence>
<comment type="catalytic activity">
    <reaction evidence="8">
        <text>L-seryl-[protein] + ATP = O-phospho-L-seryl-[protein] + ADP + H(+)</text>
        <dbReference type="Rhea" id="RHEA:17989"/>
        <dbReference type="Rhea" id="RHEA-COMP:9863"/>
        <dbReference type="Rhea" id="RHEA-COMP:11604"/>
        <dbReference type="ChEBI" id="CHEBI:15378"/>
        <dbReference type="ChEBI" id="CHEBI:29999"/>
        <dbReference type="ChEBI" id="CHEBI:30616"/>
        <dbReference type="ChEBI" id="CHEBI:83421"/>
        <dbReference type="ChEBI" id="CHEBI:456216"/>
        <dbReference type="EC" id="2.7.11.1"/>
    </reaction>
</comment>
<keyword evidence="5" id="KW-0418">Kinase</keyword>
<reference evidence="11" key="1">
    <citation type="submission" date="2021-05" db="EMBL/GenBank/DDBJ databases">
        <title>The genome of the haptophyte Pavlova lutheri (Diacronema luteri, Pavlovales) - a model for lipid biosynthesis in eukaryotic algae.</title>
        <authorList>
            <person name="Hulatt C.J."/>
            <person name="Posewitz M.C."/>
        </authorList>
    </citation>
    <scope>NUCLEOTIDE SEQUENCE</scope>
    <source>
        <strain evidence="11">NIVA-4/92</strain>
    </source>
</reference>
<feature type="domain" description="Protein kinase" evidence="10">
    <location>
        <begin position="17"/>
        <end position="297"/>
    </location>
</feature>
<keyword evidence="3" id="KW-0808">Transferase</keyword>
<dbReference type="EC" id="2.7.11.1" evidence="1"/>
<comment type="catalytic activity">
    <reaction evidence="7">
        <text>L-threonyl-[protein] + ATP = O-phospho-L-threonyl-[protein] + ADP + H(+)</text>
        <dbReference type="Rhea" id="RHEA:46608"/>
        <dbReference type="Rhea" id="RHEA-COMP:11060"/>
        <dbReference type="Rhea" id="RHEA-COMP:11605"/>
        <dbReference type="ChEBI" id="CHEBI:15378"/>
        <dbReference type="ChEBI" id="CHEBI:30013"/>
        <dbReference type="ChEBI" id="CHEBI:30616"/>
        <dbReference type="ChEBI" id="CHEBI:61977"/>
        <dbReference type="ChEBI" id="CHEBI:456216"/>
        <dbReference type="EC" id="2.7.11.1"/>
    </reaction>
</comment>
<comment type="caution">
    <text evidence="11">The sequence shown here is derived from an EMBL/GenBank/DDBJ whole genome shotgun (WGS) entry which is preliminary data.</text>
</comment>
<feature type="region of interest" description="Disordered" evidence="9">
    <location>
        <begin position="316"/>
        <end position="382"/>
    </location>
</feature>
<feature type="compositionally biased region" description="Basic and acidic residues" evidence="9">
    <location>
        <begin position="349"/>
        <end position="360"/>
    </location>
</feature>
<dbReference type="SUPFAM" id="SSF56112">
    <property type="entry name" value="Protein kinase-like (PK-like)"/>
    <property type="match status" value="1"/>
</dbReference>
<evidence type="ECO:0000256" key="3">
    <source>
        <dbReference type="ARBA" id="ARBA00022679"/>
    </source>
</evidence>
<dbReference type="OrthoDB" id="248923at2759"/>
<dbReference type="PROSITE" id="PS50011">
    <property type="entry name" value="PROTEIN_KINASE_DOM"/>
    <property type="match status" value="1"/>
</dbReference>
<evidence type="ECO:0000256" key="2">
    <source>
        <dbReference type="ARBA" id="ARBA00022527"/>
    </source>
</evidence>
<name>A0A8J6CK25_DIALT</name>
<dbReference type="InterPro" id="IPR011009">
    <property type="entry name" value="Kinase-like_dom_sf"/>
</dbReference>
<evidence type="ECO:0000256" key="4">
    <source>
        <dbReference type="ARBA" id="ARBA00022741"/>
    </source>
</evidence>
<evidence type="ECO:0000256" key="6">
    <source>
        <dbReference type="ARBA" id="ARBA00022840"/>
    </source>
</evidence>
<evidence type="ECO:0000256" key="9">
    <source>
        <dbReference type="SAM" id="MobiDB-lite"/>
    </source>
</evidence>
<evidence type="ECO:0000256" key="5">
    <source>
        <dbReference type="ARBA" id="ARBA00022777"/>
    </source>
</evidence>
<keyword evidence="2" id="KW-0723">Serine/threonine-protein kinase</keyword>
<dbReference type="GO" id="GO:0005524">
    <property type="term" value="F:ATP binding"/>
    <property type="evidence" value="ECO:0007669"/>
    <property type="project" value="UniProtKB-KW"/>
</dbReference>
<feature type="region of interest" description="Disordered" evidence="9">
    <location>
        <begin position="446"/>
        <end position="484"/>
    </location>
</feature>
<dbReference type="PANTHER" id="PTHR44899:SF3">
    <property type="entry name" value="SERINE_THREONINE-PROTEIN KINASE NEK1"/>
    <property type="match status" value="1"/>
</dbReference>
<dbReference type="GO" id="GO:0004674">
    <property type="term" value="F:protein serine/threonine kinase activity"/>
    <property type="evidence" value="ECO:0007669"/>
    <property type="project" value="UniProtKB-KW"/>
</dbReference>
<dbReference type="Gene3D" id="3.30.200.20">
    <property type="entry name" value="Phosphorylase Kinase, domain 1"/>
    <property type="match status" value="1"/>
</dbReference>
<evidence type="ECO:0000256" key="7">
    <source>
        <dbReference type="ARBA" id="ARBA00047899"/>
    </source>
</evidence>
<dbReference type="AlphaFoldDB" id="A0A8J6CK25"/>
<dbReference type="InterPro" id="IPR051131">
    <property type="entry name" value="NEK_Ser/Thr_kinase_NIMA"/>
</dbReference>
<dbReference type="EMBL" id="JAGTXO010000001">
    <property type="protein sequence ID" value="KAG8470603.1"/>
    <property type="molecule type" value="Genomic_DNA"/>
</dbReference>
<protein>
    <recommendedName>
        <fullName evidence="1">non-specific serine/threonine protein kinase</fullName>
        <ecNumber evidence="1">2.7.11.1</ecNumber>
    </recommendedName>
</protein>
<evidence type="ECO:0000313" key="11">
    <source>
        <dbReference type="EMBL" id="KAG8470603.1"/>
    </source>
</evidence>
<sequence length="484" mass="51044">MDRDAREWSAGRLEAEFARDRMIGRGRYGQAVLWHARAPRGNGALPAVVVKQVPLEALSDKEREQTANEVALLASLEHPNVIGYLGAYVDAPSNTMNIVLEYADDGTLADRIKQCAFRHCTLDPALVQRWFAQMALAVDHVHASRILHRDIKSANIFLTSAHDVKLGDFGVSRKLSETRSMATTVCGTPYYLAPELVRGQAYSQPADIWSLGCVLYEMITLHRPFTGGNIGELVMNISRGRFTPADGASVAEGGAAAATLLETCTDDAELRALVLGMLHLDAAKRLTMADVLRSRYVRRVIEGGLPCCAARAPAAGGAAGMPSPESPHASSAASSNPSGTLVFGSPAGARERGLAREQSLRSESSSAGMASPDPSVCKDAIPSPPMIARYGLGRGSSTDLLQFRDSVSDAARRARRRRGAIGSPTLSLASEAGAVSASTASVGMAFASPPSAQRTPSALSGPAGRNAEPTGCARSAGPRRALQT</sequence>
<dbReference type="Proteomes" id="UP000751190">
    <property type="component" value="Unassembled WGS sequence"/>
</dbReference>
<dbReference type="Gene3D" id="1.10.510.10">
    <property type="entry name" value="Transferase(Phosphotransferase) domain 1"/>
    <property type="match status" value="1"/>
</dbReference>
<keyword evidence="4" id="KW-0547">Nucleotide-binding</keyword>
<dbReference type="Pfam" id="PF00069">
    <property type="entry name" value="Pkinase"/>
    <property type="match status" value="1"/>
</dbReference>
<dbReference type="PANTHER" id="PTHR44899">
    <property type="entry name" value="CAMK FAMILY PROTEIN KINASE"/>
    <property type="match status" value="1"/>
</dbReference>
<keyword evidence="12" id="KW-1185">Reference proteome</keyword>
<evidence type="ECO:0000259" key="10">
    <source>
        <dbReference type="PROSITE" id="PS50011"/>
    </source>
</evidence>
<evidence type="ECO:0000313" key="12">
    <source>
        <dbReference type="Proteomes" id="UP000751190"/>
    </source>
</evidence>
<dbReference type="OMA" id="HEKRICH"/>
<dbReference type="PROSITE" id="PS00108">
    <property type="entry name" value="PROTEIN_KINASE_ST"/>
    <property type="match status" value="1"/>
</dbReference>
<feature type="compositionally biased region" description="Low complexity" evidence="9">
    <location>
        <begin position="316"/>
        <end position="338"/>
    </location>
</feature>
<accession>A0A8J6CK25</accession>
<dbReference type="InterPro" id="IPR000719">
    <property type="entry name" value="Prot_kinase_dom"/>
</dbReference>
<gene>
    <name evidence="11" type="ORF">KFE25_009024</name>
</gene>
<keyword evidence="6" id="KW-0067">ATP-binding</keyword>
<proteinExistence type="predicted"/>
<organism evidence="11 12">
    <name type="scientific">Diacronema lutheri</name>
    <name type="common">Unicellular marine alga</name>
    <name type="synonym">Monochrysis lutheri</name>
    <dbReference type="NCBI Taxonomy" id="2081491"/>
    <lineage>
        <taxon>Eukaryota</taxon>
        <taxon>Haptista</taxon>
        <taxon>Haptophyta</taxon>
        <taxon>Pavlovophyceae</taxon>
        <taxon>Pavlovales</taxon>
        <taxon>Pavlovaceae</taxon>
        <taxon>Diacronema</taxon>
    </lineage>
</organism>
<dbReference type="SMART" id="SM00220">
    <property type="entry name" value="S_TKc"/>
    <property type="match status" value="1"/>
</dbReference>